<keyword evidence="2" id="KW-1185">Reference proteome</keyword>
<organism evidence="1 2">
    <name type="scientific">Caerostris extrusa</name>
    <name type="common">Bark spider</name>
    <name type="synonym">Caerostris bankana</name>
    <dbReference type="NCBI Taxonomy" id="172846"/>
    <lineage>
        <taxon>Eukaryota</taxon>
        <taxon>Metazoa</taxon>
        <taxon>Ecdysozoa</taxon>
        <taxon>Arthropoda</taxon>
        <taxon>Chelicerata</taxon>
        <taxon>Arachnida</taxon>
        <taxon>Araneae</taxon>
        <taxon>Araneomorphae</taxon>
        <taxon>Entelegynae</taxon>
        <taxon>Araneoidea</taxon>
        <taxon>Araneidae</taxon>
        <taxon>Caerostris</taxon>
    </lineage>
</organism>
<comment type="caution">
    <text evidence="1">The sequence shown here is derived from an EMBL/GenBank/DDBJ whole genome shotgun (WGS) entry which is preliminary data.</text>
</comment>
<dbReference type="EMBL" id="BPLR01013794">
    <property type="protein sequence ID" value="GIY63864.1"/>
    <property type="molecule type" value="Genomic_DNA"/>
</dbReference>
<proteinExistence type="predicted"/>
<gene>
    <name evidence="1" type="ORF">CEXT_688351</name>
</gene>
<dbReference type="Proteomes" id="UP001054945">
    <property type="component" value="Unassembled WGS sequence"/>
</dbReference>
<protein>
    <submittedName>
        <fullName evidence="1">Uncharacterized protein</fullName>
    </submittedName>
</protein>
<feature type="non-terminal residue" evidence="1">
    <location>
        <position position="1"/>
    </location>
</feature>
<sequence length="41" mass="4334">LSIWEISKPGAIRLPVADEPLLVSSEAPQTSACSGRAIKNK</sequence>
<name>A0AAV4V1H4_CAEEX</name>
<dbReference type="AlphaFoldDB" id="A0AAV4V1H4"/>
<evidence type="ECO:0000313" key="1">
    <source>
        <dbReference type="EMBL" id="GIY63864.1"/>
    </source>
</evidence>
<accession>A0AAV4V1H4</accession>
<reference evidence="1 2" key="1">
    <citation type="submission" date="2021-06" db="EMBL/GenBank/DDBJ databases">
        <title>Caerostris extrusa draft genome.</title>
        <authorList>
            <person name="Kono N."/>
            <person name="Arakawa K."/>
        </authorList>
    </citation>
    <scope>NUCLEOTIDE SEQUENCE [LARGE SCALE GENOMIC DNA]</scope>
</reference>
<evidence type="ECO:0000313" key="2">
    <source>
        <dbReference type="Proteomes" id="UP001054945"/>
    </source>
</evidence>